<accession>A0A521CWW6</accession>
<dbReference type="InterPro" id="IPR003696">
    <property type="entry name" value="Carbtransf_dom"/>
</dbReference>
<dbReference type="Gene3D" id="3.90.870.20">
    <property type="entry name" value="Carbamoyltransferase, C-terminal domain"/>
    <property type="match status" value="1"/>
</dbReference>
<dbReference type="Proteomes" id="UP000319555">
    <property type="component" value="Unassembled WGS sequence"/>
</dbReference>
<dbReference type="EMBL" id="FXTE01000003">
    <property type="protein sequence ID" value="SMO63150.1"/>
    <property type="molecule type" value="Genomic_DNA"/>
</dbReference>
<feature type="domain" description="Carbamoyltransferase" evidence="2">
    <location>
        <begin position="4"/>
        <end position="346"/>
    </location>
</feature>
<gene>
    <name evidence="4" type="ORF">SAMN06265380_103247</name>
</gene>
<dbReference type="OrthoDB" id="9780777at2"/>
<organism evidence="4 5">
    <name type="scientific">Ruegeria faecimaris</name>
    <dbReference type="NCBI Taxonomy" id="686389"/>
    <lineage>
        <taxon>Bacteria</taxon>
        <taxon>Pseudomonadati</taxon>
        <taxon>Pseudomonadota</taxon>
        <taxon>Alphaproteobacteria</taxon>
        <taxon>Rhodobacterales</taxon>
        <taxon>Roseobacteraceae</taxon>
        <taxon>Ruegeria</taxon>
    </lineage>
</organism>
<comment type="similarity">
    <text evidence="1">Belongs to the NodU/CmcH family.</text>
</comment>
<proteinExistence type="inferred from homology"/>
<keyword evidence="4" id="KW-0808">Transferase</keyword>
<feature type="domain" description="Carbamoyltransferase C-terminal" evidence="3">
    <location>
        <begin position="404"/>
        <end position="593"/>
    </location>
</feature>
<name>A0A521CWW6_9RHOB</name>
<reference evidence="4 5" key="1">
    <citation type="submission" date="2017-05" db="EMBL/GenBank/DDBJ databases">
        <authorList>
            <person name="Varghese N."/>
            <person name="Submissions S."/>
        </authorList>
    </citation>
    <scope>NUCLEOTIDE SEQUENCE [LARGE SCALE GENOMIC DNA]</scope>
    <source>
        <strain evidence="4 5">DSM 28009</strain>
    </source>
</reference>
<protein>
    <submittedName>
        <fullName evidence="4">Carbamoyltransferase</fullName>
    </submittedName>
</protein>
<dbReference type="InterPro" id="IPR051338">
    <property type="entry name" value="NodU/CmcH_Carbamoyltrnsfr"/>
</dbReference>
<dbReference type="GO" id="GO:0016740">
    <property type="term" value="F:transferase activity"/>
    <property type="evidence" value="ECO:0007669"/>
    <property type="project" value="UniProtKB-KW"/>
</dbReference>
<dbReference type="PANTHER" id="PTHR34847:SF1">
    <property type="entry name" value="NODULATION PROTEIN U"/>
    <property type="match status" value="1"/>
</dbReference>
<keyword evidence="5" id="KW-1185">Reference proteome</keyword>
<sequence>MAYILGISALYHDSAAALLCDGKIVAAAQEERFTRRKHDPGFPVEAINYVLAESGVALEDVDNVVFYDKPFLKFERLIETYIAVAPRGFNSFRMAMPVWLREKLFLKDLLAKQLRKIDPEFDLEKLLFAEHHISHAASAFYPSPFEDAVVLTVDGVGEWATTTVGIGRGNELTMVKELHFPHSLGLLYSAFTYYTGFKVNSGEYKVMGLAPYGDPKYKDLILEHLVDLKEDGSFRLNQKYFNYTAGLTMTSKAMEELFDQPVRKAETDQLTQFHMDIAASVQAVTEEIMLRITRDLAKEHGIRNLCMAGGVALNCVANGKILRDGAFDNVWVQPAAGDAGGALGAAYAAWHQELAQPRQVTSGDQMLGAYLGPRYEDDDIAQELAAAGAKFSTYENGELIDQTAQALADGKAVGWFQGRMEFGPRALGARSILGDPRSASMQKTLNLKVKYRESFRPFAPSVLREDVADWFELDGDSPYMLIVADVQEKIRRKMTEEEDALFGIEKLNVKRSDIPAVTHVDYSARIQTVHQETNPAYHALISKFKELTGCSLVVNTSFNVRGEPIVCTPTDAFRCFMGTDIEVLSIGNCLLRKEDQDPALRENYETKYELD</sequence>
<dbReference type="RefSeq" id="WP_142636420.1">
    <property type="nucleotide sequence ID" value="NZ_CANLVA010000002.1"/>
</dbReference>
<evidence type="ECO:0000313" key="4">
    <source>
        <dbReference type="EMBL" id="SMO63150.1"/>
    </source>
</evidence>
<dbReference type="AlphaFoldDB" id="A0A521CWW6"/>
<evidence type="ECO:0000259" key="3">
    <source>
        <dbReference type="Pfam" id="PF16861"/>
    </source>
</evidence>
<dbReference type="PANTHER" id="PTHR34847">
    <property type="entry name" value="NODULATION PROTEIN U"/>
    <property type="match status" value="1"/>
</dbReference>
<dbReference type="InterPro" id="IPR031730">
    <property type="entry name" value="Carbam_trans_C"/>
</dbReference>
<dbReference type="InterPro" id="IPR038152">
    <property type="entry name" value="Carbam_trans_C_sf"/>
</dbReference>
<evidence type="ECO:0000259" key="2">
    <source>
        <dbReference type="Pfam" id="PF02543"/>
    </source>
</evidence>
<dbReference type="CDD" id="cd24098">
    <property type="entry name" value="ASKHA_NBD_TobZ_N"/>
    <property type="match status" value="1"/>
</dbReference>
<evidence type="ECO:0000313" key="5">
    <source>
        <dbReference type="Proteomes" id="UP000319555"/>
    </source>
</evidence>
<evidence type="ECO:0000256" key="1">
    <source>
        <dbReference type="ARBA" id="ARBA00006129"/>
    </source>
</evidence>
<dbReference type="Pfam" id="PF16861">
    <property type="entry name" value="Carbam_trans_C"/>
    <property type="match status" value="1"/>
</dbReference>
<dbReference type="Gene3D" id="3.30.420.40">
    <property type="match status" value="2"/>
</dbReference>
<dbReference type="SUPFAM" id="SSF53067">
    <property type="entry name" value="Actin-like ATPase domain"/>
    <property type="match status" value="1"/>
</dbReference>
<dbReference type="Pfam" id="PF02543">
    <property type="entry name" value="Carbam_trans_N"/>
    <property type="match status" value="1"/>
</dbReference>
<dbReference type="InterPro" id="IPR043129">
    <property type="entry name" value="ATPase_NBD"/>
</dbReference>